<name>A0ABT7QP40_9BACT</name>
<dbReference type="RefSeq" id="WP_289400999.1">
    <property type="nucleotide sequence ID" value="NZ_JAQIBC010000001.1"/>
</dbReference>
<reference evidence="3" key="1">
    <citation type="submission" date="2023-01" db="EMBL/GenBank/DDBJ databases">
        <title>Sulfurovum sp. XTW-4 genome assembly.</title>
        <authorList>
            <person name="Wang J."/>
        </authorList>
    </citation>
    <scope>NUCLEOTIDE SEQUENCE</scope>
    <source>
        <strain evidence="3">XTW-4</strain>
    </source>
</reference>
<dbReference type="InterPro" id="IPR036691">
    <property type="entry name" value="Endo/exonu/phosph_ase_sf"/>
</dbReference>
<dbReference type="SUPFAM" id="SSF56219">
    <property type="entry name" value="DNase I-like"/>
    <property type="match status" value="1"/>
</dbReference>
<feature type="signal peptide" evidence="1">
    <location>
        <begin position="1"/>
        <end position="20"/>
    </location>
</feature>
<accession>A0ABT7QP40</accession>
<protein>
    <submittedName>
        <fullName evidence="3">Endonuclease/exonuclease/phosphatase family protein</fullName>
    </submittedName>
</protein>
<proteinExistence type="predicted"/>
<keyword evidence="3" id="KW-0378">Hydrolase</keyword>
<keyword evidence="3" id="KW-0540">Nuclease</keyword>
<dbReference type="EMBL" id="JAQIBC010000001">
    <property type="protein sequence ID" value="MDM5262831.1"/>
    <property type="molecule type" value="Genomic_DNA"/>
</dbReference>
<evidence type="ECO:0000256" key="1">
    <source>
        <dbReference type="SAM" id="SignalP"/>
    </source>
</evidence>
<sequence length="518" mass="60467">MRYLLLFLLPLLIFSKPFKVATYNVENLFDAEYVGTEYDDYTVKHNWTQRMVDIKLNHTAEVICDLDADILGLQEVENAHILQQLMTRLKRVGCPYRYSAITHKKNASIQVALLSRYPIKRQSDIEVSVAAGVRNILEVEVDIKGKPLTLFVNHWKSKAYQGYESKRIKYAKALQSRIAKMPETKEYIILGDFNSDHNVYLTLENKINDTHGKTAFNDVLKTKVGDYLVEEDEMVKADKGVHYTLWKELPVDQRWSHKFYGKKSSLDQIVLPKQMFDKKGVDYVNNSFKVFKRSYLFTKKGYINKWEYKNGKHRAKGYSDHLPVYAYFDTAPYIAEKKKRNVQKVEIRSIEDLYTIEALEGKIKLENVVVVLKRGRSAVVKQSIHGRGIYLYGCADRLEEGHRYDLLVEGIKTYHGLKEITHAYRVKDNGAVDNEQYMLSSDTFMSKKIQQNEVLKGISGMYKNNFLYVNEKKVPVYFKKKKLAPENGSRLKIHYAHLGYYKKLQVVIYTKKDFEVWE</sequence>
<dbReference type="InterPro" id="IPR005135">
    <property type="entry name" value="Endo/exonuclease/phosphatase"/>
</dbReference>
<keyword evidence="4" id="KW-1185">Reference proteome</keyword>
<dbReference type="PANTHER" id="PTHR42834:SF1">
    <property type="entry name" value="ENDONUCLEASE_EXONUCLEASE_PHOSPHATASE FAMILY PROTEIN (AFU_ORTHOLOGUE AFUA_3G09210)"/>
    <property type="match status" value="1"/>
</dbReference>
<comment type="caution">
    <text evidence="3">The sequence shown here is derived from an EMBL/GenBank/DDBJ whole genome shotgun (WGS) entry which is preliminary data.</text>
</comment>
<dbReference type="Gene3D" id="3.60.10.10">
    <property type="entry name" value="Endonuclease/exonuclease/phosphatase"/>
    <property type="match status" value="1"/>
</dbReference>
<evidence type="ECO:0000259" key="2">
    <source>
        <dbReference type="Pfam" id="PF19580"/>
    </source>
</evidence>
<dbReference type="GO" id="GO:0004519">
    <property type="term" value="F:endonuclease activity"/>
    <property type="evidence" value="ECO:0007669"/>
    <property type="project" value="UniProtKB-KW"/>
</dbReference>
<keyword evidence="3" id="KW-0255">Endonuclease</keyword>
<evidence type="ECO:0000313" key="3">
    <source>
        <dbReference type="EMBL" id="MDM5262831.1"/>
    </source>
</evidence>
<dbReference type="Proteomes" id="UP001169066">
    <property type="component" value="Unassembled WGS sequence"/>
</dbReference>
<feature type="domain" description="Endonuclease/exonuclease/phosphatase" evidence="2">
    <location>
        <begin position="20"/>
        <end position="328"/>
    </location>
</feature>
<feature type="chain" id="PRO_5045094166" evidence="1">
    <location>
        <begin position="21"/>
        <end position="518"/>
    </location>
</feature>
<dbReference type="Pfam" id="PF19580">
    <property type="entry name" value="Exo_endo_phos_3"/>
    <property type="match status" value="1"/>
</dbReference>
<dbReference type="PANTHER" id="PTHR42834">
    <property type="entry name" value="ENDONUCLEASE/EXONUCLEASE/PHOSPHATASE FAMILY PROTEIN (AFU_ORTHOLOGUE AFUA_3G09210)"/>
    <property type="match status" value="1"/>
</dbReference>
<evidence type="ECO:0000313" key="4">
    <source>
        <dbReference type="Proteomes" id="UP001169066"/>
    </source>
</evidence>
<gene>
    <name evidence="3" type="ORF">PF327_01335</name>
</gene>
<organism evidence="3 4">
    <name type="scientific">Sulfurovum xiamenensis</name>
    <dbReference type="NCBI Taxonomy" id="3019066"/>
    <lineage>
        <taxon>Bacteria</taxon>
        <taxon>Pseudomonadati</taxon>
        <taxon>Campylobacterota</taxon>
        <taxon>Epsilonproteobacteria</taxon>
        <taxon>Campylobacterales</taxon>
        <taxon>Sulfurovaceae</taxon>
        <taxon>Sulfurovum</taxon>
    </lineage>
</organism>
<keyword evidence="1" id="KW-0732">Signal</keyword>